<reference evidence="1" key="1">
    <citation type="journal article" date="2010" name="Insect Mol. Biol.">
        <title>The draft genome sequence of Arsenophonus nasoniae, son-killer bacterium of Nasonia vitripennis, reveals genes associated with virulence and symbiosis.</title>
        <authorList>
            <person name="Wilkes T."/>
            <person name="Darby A.C."/>
            <person name="Choi J."/>
            <person name="Colborne J.K."/>
            <person name="Werren J.H."/>
            <person name="Hurst G.D.D."/>
        </authorList>
    </citation>
    <scope>NUCLEOTIDE SEQUENCE</scope>
</reference>
<dbReference type="AlphaFoldDB" id="D2TYL8"/>
<name>D2TYL8_9GAMM</name>
<organism evidence="1">
    <name type="scientific">Arsenophonus nasoniae</name>
    <name type="common">son-killer infecting Nasonia vitripennis</name>
    <dbReference type="NCBI Taxonomy" id="638"/>
    <lineage>
        <taxon>Bacteria</taxon>
        <taxon>Pseudomonadati</taxon>
        <taxon>Pseudomonadota</taxon>
        <taxon>Gammaproteobacteria</taxon>
        <taxon>Enterobacterales</taxon>
        <taxon>Morganellaceae</taxon>
        <taxon>Arsenophonus</taxon>
    </lineage>
</organism>
<gene>
    <name evidence="1" type="ORF">ARN_12470</name>
</gene>
<accession>D2TYL8</accession>
<proteinExistence type="predicted"/>
<sequence>MINPGVLNRVRGSVKFVDYPQLNVSASYLAQEGIELLFQGNFVDSLPVMAGVVQSPQPYILLGVRIHLVRSQELASIYKKQSELNCLLGDIRLYTDSTKYGDFDLINTALNNVADMTFNGTDPGVVITLTGTYFVNSSMWDAI</sequence>
<dbReference type="EMBL" id="FN545185">
    <property type="protein sequence ID" value="CBA72514.1"/>
    <property type="molecule type" value="Genomic_DNA"/>
</dbReference>
<evidence type="ECO:0000313" key="1">
    <source>
        <dbReference type="EMBL" id="CBA72514.1"/>
    </source>
</evidence>
<protein>
    <submittedName>
        <fullName evidence="1">Conserved hypothetical phage protein</fullName>
    </submittedName>
</protein>